<dbReference type="WBParaSite" id="TCONS_00007979.p1">
    <property type="protein sequence ID" value="TCONS_00007979.p1"/>
    <property type="gene ID" value="XLOC_005984"/>
</dbReference>
<dbReference type="InterPro" id="IPR011430">
    <property type="entry name" value="UTP20_N"/>
</dbReference>
<dbReference type="InterPro" id="IPR011989">
    <property type="entry name" value="ARM-like"/>
</dbReference>
<dbReference type="InterPro" id="IPR052575">
    <property type="entry name" value="SSU_processome_comp_20"/>
</dbReference>
<evidence type="ECO:0000259" key="2">
    <source>
        <dbReference type="Pfam" id="PF07539"/>
    </source>
</evidence>
<proteinExistence type="predicted"/>
<dbReference type="GO" id="GO:0030686">
    <property type="term" value="C:90S preribosome"/>
    <property type="evidence" value="ECO:0007669"/>
    <property type="project" value="TreeGrafter"/>
</dbReference>
<protein>
    <recommendedName>
        <fullName evidence="6">DRIM domain-containing protein</fullName>
    </recommendedName>
</protein>
<dbReference type="InterPro" id="IPR011333">
    <property type="entry name" value="SKP1/BTB/POZ_sf"/>
</dbReference>
<evidence type="ECO:0000313" key="4">
    <source>
        <dbReference type="Proteomes" id="UP000035681"/>
    </source>
</evidence>
<dbReference type="PANTHER" id="PTHR17695">
    <property type="entry name" value="SMALL SUBUNIT PROCESSOME COMPONENT 20 HOMOLOG"/>
    <property type="match status" value="1"/>
</dbReference>
<evidence type="ECO:0000259" key="3">
    <source>
        <dbReference type="Pfam" id="PF20416"/>
    </source>
</evidence>
<name>A0AAF5I0Q9_STRER</name>
<accession>A0AAF5I0Q9</accession>
<organism evidence="4 5">
    <name type="scientific">Strongyloides stercoralis</name>
    <name type="common">Threadworm</name>
    <dbReference type="NCBI Taxonomy" id="6248"/>
    <lineage>
        <taxon>Eukaryota</taxon>
        <taxon>Metazoa</taxon>
        <taxon>Ecdysozoa</taxon>
        <taxon>Nematoda</taxon>
        <taxon>Chromadorea</taxon>
        <taxon>Rhabditida</taxon>
        <taxon>Tylenchina</taxon>
        <taxon>Panagrolaimomorpha</taxon>
        <taxon>Strongyloidoidea</taxon>
        <taxon>Strongyloididae</taxon>
        <taxon>Strongyloides</taxon>
    </lineage>
</organism>
<keyword evidence="4" id="KW-1185">Reference proteome</keyword>
<evidence type="ECO:0008006" key="6">
    <source>
        <dbReference type="Google" id="ProtNLM"/>
    </source>
</evidence>
<feature type="domain" description="U3 small nucleolar RNA-associated protein 20" evidence="3">
    <location>
        <begin position="1217"/>
        <end position="1428"/>
    </location>
</feature>
<dbReference type="PANTHER" id="PTHR17695:SF11">
    <property type="entry name" value="SMALL SUBUNIT PROCESSOME COMPONENT 20 HOMOLOG"/>
    <property type="match status" value="1"/>
</dbReference>
<dbReference type="Gene3D" id="1.25.10.10">
    <property type="entry name" value="Leucine-rich Repeat Variant"/>
    <property type="match status" value="1"/>
</dbReference>
<dbReference type="SUPFAM" id="SSF48371">
    <property type="entry name" value="ARM repeat"/>
    <property type="match status" value="2"/>
</dbReference>
<feature type="compositionally biased region" description="Basic and acidic residues" evidence="1">
    <location>
        <begin position="2064"/>
        <end position="2086"/>
    </location>
</feature>
<dbReference type="InterPro" id="IPR016024">
    <property type="entry name" value="ARM-type_fold"/>
</dbReference>
<dbReference type="Pfam" id="PF07539">
    <property type="entry name" value="UTP20_N"/>
    <property type="match status" value="1"/>
</dbReference>
<sequence>MPSDTEFNKILEEYINNPQKWPTEVLVKLSEIEETLKNDGTLNYKSLQPKNLIKFCENNFDCCLGYDLLSKKAEEEDLTEFITLSFCKRMLLSCHTSTRLVALEFLKKFNLVVGEYLDYLINGEKLVVDLNCFQEKGKLFRKLQYGNHKKVITNEEDEEIILRVLLAQYSVNFSIYWPKIDEIVSTFARGMDGNKFFNIWKEFYDFTTKNKDVDPYAVSNIISSKKNQNQNRGDRYLIRLSLIKVLSLSIGIVENNFVDVVNLFNDLYFNEFKYKDPNLFLTVNLINPAVKEKEIPLDEALAHARSIKIKDMVVEFCNLLSRVPKLSAHDKKNIVKDIVDHMLLDGDSRLLNPAIQIIKNFRYKYVHSYIETFEGLGDQHKFKNTLLKFQLTFDELSTDKFVHENHRSDLMKLIVKMLYGKIIHSKNDSRKSMFQFLAVLNDSEVDMFLELIYKKIIHYFAEYFEGKVFNIEKFEKDCLTFDMHSFINPYVIKHMLDYTGLIIQNMRMKLSPENIVHISDVCLLMLACVTKYFEFFKKIDKEDNNSNEEHINFKYNGILKDIRKQVTQMWVQIFSNFGRQPFLTEAKFQYFWNELVTKHTVMKIKSVGHLDYSHSINVIFPDHILKFFSPLFPSIDMLPLFNMMIGVKNSKYTDMYPILFNVNVTEVLTNSLLSNYVMAPLKDEIVTGFCNIAESQTIQETSEFLKKYNTTTGNDLINKYAKNIGNYLSFYLENNESYKKMKVIELKLLSIVSRSIPHELANQFIKLFVYYLQHNSYSDETVVVDILKIISQLLVLVNESTNKDNYIWMIPIIIPLLSSRLLRIGFIKVLRTIKTLKIVVNDEDLIQQLNILEMLNDPGTSNIGFETFDRRLEGYDLLKQFDEAKKLLNKDIFKSLLLTNDYFITKNTDLSCNQSAEYSSSDLLIHLASASYTEEYKKEILDVYESLISKRVRVKQEDVRNSYIKILSTYVTSFQHGYKYSPLYALKTLAPDFDFFEEIVSIQLNVKQKAFTLLTEWIHNNGSMFNEIIFYQIIIPIAKPYMDDIHKDKTTLSDEAIKLFGAVIEHTKWKKFNFVINGLIKRLLKATENVQVRLLVKQLNVCLDGFKTDLRNIKEEEALFDTSLEPKKRNDVVDDVVIYDTIEKMDTNEGEEDFLESMDVTENETIEEDKLKYNESIEIVKQFESYTIPKLVSIINCDNLNIKKTTTDGKKVYVEDYYILRAPIVLPLVRVLIKMPDYIIKKYKHGVINKLCSLLICHTPDIREKARKIMVEVSLTFGPQYLSFIIYEIGKLLKKGFQAHVGIYTIHTILISQKNLKPGDLDNCYKLLIDNCFLDQFSIVAEEKEVHQITSKCPEAKENKSKFIYRILGQNCNIEAFEYFEAMSLDQLNETPNSETFRKIYSNCESLAHGAAKNICIPSDKMMRYALTIFDKHLENCLKKKNIPNEEDEWESRRPRDCYLLEAEPKRLGQMAKTAQKSRNTVFIALALQLVAGTLEKKKLDSSKEENKKMIEQFVPILLKCMELRSDKLQNYSLNCILNLFNNFDLPILNEHMNDFLNQLFIILKNVSGTTSANNDLKQKLFIAFKLFVGNKKPVSFSDKQIKILFANIKIEMFSQSVQANAMNILKEVVKSKIGYDQIGEIMEFCISQAIQSTVEKLRDSTRNVIKIYIKHNPKVDHSKVMSFVMDQFQYSLPHGRKSALELFTIFLDYLDKSTWDKEGLTCFIRLSLLFDDDDVEVQNYARLTMINLFEKSSGSVQSDIMEGIMKLISSKKIQIFLSGMKGLVSISRSPYSNNISKEILDSFIRIVKIKFTNASTIFTDKYFEVFIQEFFMFFEKMHSYYEMKDVFDNEFLEILLNITISIENEHIIQNVYKLFFIYFNFNQLTDDYYEKFFEGIKFQCQSSTFNLQSVNVIGKNLVLIISKCNNDNLKRKVIKLLDDIGKEDLKTPTTTFTRRCLTLLVLQHLIIIKENVTDNEMEWNRMLFDTLFHFIYRHDVIKKSGSLDVLPTHQSEVIKDFEELVNINIKKFSLLLGNEYTTRLGIIKNQLESKRLERKKAKFEEKIRDPRKAAEKKISNKQKQMEREKLKRKRVQELKAAGVYEQKKKKKKNVQKNKSFTKETSLRDKFLTFYYRKTSNCGSMLGQGNDKNKLLINNKKKKKKGLIKVIIRRFPNLKNEKNTTLTNNSECNTSFGIDLPQCEKFLIEPSLENTPPLCKKIVTISNCCKNEAGGVVNQLMTMYTKYVTECADCINFWTATEDNNINKHYLSTMSPEDEDSGIENSIYDNNNINVSMNSLSTISFDNNTLSRTISESSSDDIFYESPTPVILFHCNKNYTIDKATLQAKSKKFFKIFEENTELSSFKIPRPFVSEHVDEMINYLTVSFCNFSTKNIYGILRLAFYYEIEELIMDGENWIEGNFPHLDLSVLYHFLTEFGRINLISSLLEYVRNNFETFFHNDILMGFDFLFFSKIFCEIILPDVDIHRGIIIFMEWINYDYVRRLSHFKWLVSLDEMRFLSRNFIMNMGTYYFHFMNNIDFNVQYVILLTKACGGSLEK</sequence>
<feature type="region of interest" description="Disordered" evidence="1">
    <location>
        <begin position="2064"/>
        <end position="2089"/>
    </location>
</feature>
<feature type="domain" description="U3 small nucleolar RNA-associated protein 20 N-terminal" evidence="2">
    <location>
        <begin position="316"/>
        <end position="951"/>
    </location>
</feature>
<evidence type="ECO:0000256" key="1">
    <source>
        <dbReference type="SAM" id="MobiDB-lite"/>
    </source>
</evidence>
<dbReference type="Pfam" id="PF20416">
    <property type="entry name" value="UTP20"/>
    <property type="match status" value="1"/>
</dbReference>
<dbReference type="Proteomes" id="UP000035681">
    <property type="component" value="Unplaced"/>
</dbReference>
<dbReference type="GO" id="GO:0032040">
    <property type="term" value="C:small-subunit processome"/>
    <property type="evidence" value="ECO:0007669"/>
    <property type="project" value="TreeGrafter"/>
</dbReference>
<reference evidence="5" key="1">
    <citation type="submission" date="2024-02" db="UniProtKB">
        <authorList>
            <consortium name="WormBaseParasite"/>
        </authorList>
    </citation>
    <scope>IDENTIFICATION</scope>
</reference>
<dbReference type="SUPFAM" id="SSF54695">
    <property type="entry name" value="POZ domain"/>
    <property type="match status" value="1"/>
</dbReference>
<dbReference type="InterPro" id="IPR046523">
    <property type="entry name" value="UTP20_dom"/>
</dbReference>
<evidence type="ECO:0000313" key="5">
    <source>
        <dbReference type="WBParaSite" id="TCONS_00007979.p1"/>
    </source>
</evidence>
<dbReference type="AlphaFoldDB" id="A0AAF5I0Q9"/>